<organism evidence="1 2">
    <name type="scientific">Novosphingobium chloroacetimidivorans</name>
    <dbReference type="NCBI Taxonomy" id="1428314"/>
    <lineage>
        <taxon>Bacteria</taxon>
        <taxon>Pseudomonadati</taxon>
        <taxon>Pseudomonadota</taxon>
        <taxon>Alphaproteobacteria</taxon>
        <taxon>Sphingomonadales</taxon>
        <taxon>Sphingomonadaceae</taxon>
        <taxon>Novosphingobium</taxon>
    </lineage>
</organism>
<dbReference type="Proteomes" id="UP000555448">
    <property type="component" value="Unassembled WGS sequence"/>
</dbReference>
<name>A0A7W7KDI7_9SPHN</name>
<accession>A0A7W7KDI7</accession>
<dbReference type="AlphaFoldDB" id="A0A7W7KDI7"/>
<proteinExistence type="predicted"/>
<reference evidence="1 2" key="1">
    <citation type="submission" date="2020-08" db="EMBL/GenBank/DDBJ databases">
        <title>Functional genomics of gut bacteria from endangered species of beetles.</title>
        <authorList>
            <person name="Carlos-Shanley C."/>
        </authorList>
    </citation>
    <scope>NUCLEOTIDE SEQUENCE [LARGE SCALE GENOMIC DNA]</scope>
    <source>
        <strain evidence="1 2">S00245</strain>
    </source>
</reference>
<sequence length="39" mass="4277">MAKIVDLPVLTIHILDESLDLGRPAAFNDPRLDDAICSK</sequence>
<gene>
    <name evidence="1" type="ORF">HNO88_004190</name>
</gene>
<evidence type="ECO:0000313" key="2">
    <source>
        <dbReference type="Proteomes" id="UP000555448"/>
    </source>
</evidence>
<evidence type="ECO:0000313" key="1">
    <source>
        <dbReference type="EMBL" id="MBB4860845.1"/>
    </source>
</evidence>
<protein>
    <submittedName>
        <fullName evidence="1">Uncharacterized protein</fullName>
    </submittedName>
</protein>
<keyword evidence="2" id="KW-1185">Reference proteome</keyword>
<comment type="caution">
    <text evidence="1">The sequence shown here is derived from an EMBL/GenBank/DDBJ whole genome shotgun (WGS) entry which is preliminary data.</text>
</comment>
<dbReference type="EMBL" id="JACHLR010000034">
    <property type="protein sequence ID" value="MBB4860845.1"/>
    <property type="molecule type" value="Genomic_DNA"/>
</dbReference>